<evidence type="ECO:0000256" key="1">
    <source>
        <dbReference type="ARBA" id="ARBA00001974"/>
    </source>
</evidence>
<dbReference type="Gene3D" id="3.30.9.10">
    <property type="entry name" value="D-Amino Acid Oxidase, subunit A, domain 2"/>
    <property type="match status" value="1"/>
</dbReference>
<dbReference type="AlphaFoldDB" id="A0A0B8R273"/>
<accession>A0A0B8R273</accession>
<sequence length="373" mass="42125">MMKKIAIIGGGIIGMTLANYLDTDKFDISLFDDEKNQATKASAGIISPWLSKRRNKKWYQLAKDGAAFFEKMKNDFELTEDVYEKCGTLFLRQKLDLIELEKLAIERKKEAPEMGEIKRLSEEETVALFPLLKPRESLYLSGGARLDGKAYLSSLKKRAQKREVKFYSERATIARALDKWQVIHEGVTEVVDDLVLCPGPALKELLESIGTQVDVKPQKGQLISFQTDFETKNWPVLFLEGAADIIPFQNGQVLLGATHENEEGWDLSESQEAFESLTEGVKSYLSDTKLIDFPYHYRVGTRAYSSDFSPFFGPHPDFSSLAFASALGSSGLTTGPYIAYLLAQYFNHPEISWDSSNYQKDIKNYINIEKTSN</sequence>
<dbReference type="Pfam" id="PF01266">
    <property type="entry name" value="DAO"/>
    <property type="match status" value="1"/>
</dbReference>
<dbReference type="SUPFAM" id="SSF51905">
    <property type="entry name" value="FAD/NAD(P)-binding domain"/>
    <property type="match status" value="1"/>
</dbReference>
<evidence type="ECO:0000313" key="6">
    <source>
        <dbReference type="EMBL" id="GAM81288.1"/>
    </source>
</evidence>
<evidence type="ECO:0000259" key="5">
    <source>
        <dbReference type="Pfam" id="PF01266"/>
    </source>
</evidence>
<dbReference type="GO" id="GO:0016491">
    <property type="term" value="F:oxidoreductase activity"/>
    <property type="evidence" value="ECO:0007669"/>
    <property type="project" value="UniProtKB-KW"/>
</dbReference>
<protein>
    <submittedName>
        <fullName evidence="6">Glycine/D-amino acid oxidases</fullName>
    </submittedName>
</protein>
<dbReference type="SUPFAM" id="SSF54373">
    <property type="entry name" value="FAD-linked reductases, C-terminal domain"/>
    <property type="match status" value="1"/>
</dbReference>
<dbReference type="GO" id="GO:0005737">
    <property type="term" value="C:cytoplasm"/>
    <property type="evidence" value="ECO:0007669"/>
    <property type="project" value="TreeGrafter"/>
</dbReference>
<name>A0A0B8R273_LACLL</name>
<dbReference type="Proteomes" id="UP000031847">
    <property type="component" value="Unassembled WGS sequence"/>
</dbReference>
<reference evidence="6 7" key="1">
    <citation type="submission" date="2015-01" db="EMBL/GenBank/DDBJ databases">
        <title>Lactococcus lactis subsp.lactis JCM 5805 whole genome shotgun sequence.</title>
        <authorList>
            <person name="Fujii T."/>
            <person name="Tomita Y."/>
            <person name="Ikushima S."/>
            <person name="Fujiwara D."/>
        </authorList>
    </citation>
    <scope>NUCLEOTIDE SEQUENCE [LARGE SCALE GENOMIC DNA]</scope>
    <source>
        <strain evidence="6 7">JCM 5805</strain>
    </source>
</reference>
<dbReference type="InterPro" id="IPR006076">
    <property type="entry name" value="FAD-dep_OxRdtase"/>
</dbReference>
<dbReference type="PANTHER" id="PTHR13847:SF286">
    <property type="entry name" value="D-AMINO ACID DEHYDROGENASE"/>
    <property type="match status" value="1"/>
</dbReference>
<dbReference type="PANTHER" id="PTHR13847">
    <property type="entry name" value="SARCOSINE DEHYDROGENASE-RELATED"/>
    <property type="match status" value="1"/>
</dbReference>
<evidence type="ECO:0000313" key="7">
    <source>
        <dbReference type="Proteomes" id="UP000031847"/>
    </source>
</evidence>
<comment type="caution">
    <text evidence="6">The sequence shown here is derived from an EMBL/GenBank/DDBJ whole genome shotgun (WGS) entry which is preliminary data.</text>
</comment>
<evidence type="ECO:0000256" key="2">
    <source>
        <dbReference type="ARBA" id="ARBA00009410"/>
    </source>
</evidence>
<organism evidence="6 7">
    <name type="scientific">Lactococcus lactis subsp. lactis</name>
    <name type="common">Streptococcus lactis</name>
    <dbReference type="NCBI Taxonomy" id="1360"/>
    <lineage>
        <taxon>Bacteria</taxon>
        <taxon>Bacillati</taxon>
        <taxon>Bacillota</taxon>
        <taxon>Bacilli</taxon>
        <taxon>Lactobacillales</taxon>
        <taxon>Streptococcaceae</taxon>
        <taxon>Lactococcus</taxon>
    </lineage>
</organism>
<proteinExistence type="inferred from homology"/>
<comment type="similarity">
    <text evidence="2">Belongs to the DadA oxidoreductase family.</text>
</comment>
<keyword evidence="4" id="KW-0560">Oxidoreductase</keyword>
<gene>
    <name evidence="6" type="ORF">JCM5805K_2410</name>
</gene>
<dbReference type="Gene3D" id="3.50.50.60">
    <property type="entry name" value="FAD/NAD(P)-binding domain"/>
    <property type="match status" value="1"/>
</dbReference>
<dbReference type="InterPro" id="IPR036188">
    <property type="entry name" value="FAD/NAD-bd_sf"/>
</dbReference>
<keyword evidence="3" id="KW-0285">Flavoprotein</keyword>
<dbReference type="EMBL" id="BBSI01000037">
    <property type="protein sequence ID" value="GAM81288.1"/>
    <property type="molecule type" value="Genomic_DNA"/>
</dbReference>
<comment type="cofactor">
    <cofactor evidence="1">
        <name>FAD</name>
        <dbReference type="ChEBI" id="CHEBI:57692"/>
    </cofactor>
</comment>
<evidence type="ECO:0000256" key="4">
    <source>
        <dbReference type="ARBA" id="ARBA00023002"/>
    </source>
</evidence>
<evidence type="ECO:0000256" key="3">
    <source>
        <dbReference type="ARBA" id="ARBA00022630"/>
    </source>
</evidence>
<feature type="domain" description="FAD dependent oxidoreductase" evidence="5">
    <location>
        <begin position="4"/>
        <end position="344"/>
    </location>
</feature>